<feature type="transmembrane region" description="Helical" evidence="6">
    <location>
        <begin position="179"/>
        <end position="199"/>
    </location>
</feature>
<evidence type="ECO:0000256" key="4">
    <source>
        <dbReference type="ARBA" id="ARBA00022989"/>
    </source>
</evidence>
<keyword evidence="5 6" id="KW-0472">Membrane</keyword>
<dbReference type="AlphaFoldDB" id="A0A9D4V486"/>
<keyword evidence="8" id="KW-1185">Reference proteome</keyword>
<evidence type="ECO:0000313" key="8">
    <source>
        <dbReference type="Proteomes" id="UP000886520"/>
    </source>
</evidence>
<gene>
    <name evidence="7" type="ORF">GOP47_0004857</name>
</gene>
<dbReference type="Proteomes" id="UP000886520">
    <property type="component" value="Chromosome 5"/>
</dbReference>
<feature type="transmembrane region" description="Helical" evidence="6">
    <location>
        <begin position="318"/>
        <end position="337"/>
    </location>
</feature>
<feature type="transmembrane region" description="Helical" evidence="6">
    <location>
        <begin position="102"/>
        <end position="127"/>
    </location>
</feature>
<proteinExistence type="inferred from homology"/>
<comment type="caution">
    <text evidence="7">The sequence shown here is derived from an EMBL/GenBank/DDBJ whole genome shotgun (WGS) entry which is preliminary data.</text>
</comment>
<comment type="subcellular location">
    <subcellularLocation>
        <location evidence="1">Membrane</location>
        <topology evidence="1">Multi-pass membrane protein</topology>
    </subcellularLocation>
</comment>
<evidence type="ECO:0000256" key="6">
    <source>
        <dbReference type="SAM" id="Phobius"/>
    </source>
</evidence>
<feature type="transmembrane region" description="Helical" evidence="6">
    <location>
        <begin position="139"/>
        <end position="158"/>
    </location>
</feature>
<organism evidence="7 8">
    <name type="scientific">Adiantum capillus-veneris</name>
    <name type="common">Maidenhair fern</name>
    <dbReference type="NCBI Taxonomy" id="13818"/>
    <lineage>
        <taxon>Eukaryota</taxon>
        <taxon>Viridiplantae</taxon>
        <taxon>Streptophyta</taxon>
        <taxon>Embryophyta</taxon>
        <taxon>Tracheophyta</taxon>
        <taxon>Polypodiopsida</taxon>
        <taxon>Polypodiidae</taxon>
        <taxon>Polypodiales</taxon>
        <taxon>Pteridineae</taxon>
        <taxon>Pteridaceae</taxon>
        <taxon>Vittarioideae</taxon>
        <taxon>Adiantum</taxon>
    </lineage>
</organism>
<feature type="transmembrane region" description="Helical" evidence="6">
    <location>
        <begin position="281"/>
        <end position="298"/>
    </location>
</feature>
<comment type="similarity">
    <text evidence="2">Belongs to the TMEM19 family.</text>
</comment>
<sequence length="355" mass="37721">MGARLWGHWYRFAQVCKPREMQRPALCGCVEGASHRPSTRSAVVNPCDLGPTIRRTNRASTTKIQCSATMGTQGLPTILIHGIMEVLQQDPPTWTSSVASNALFLVVGFPALRVGLTIPAMASAFFLGTVTWRAFGAQAFLLLVVYFILGTGVTKVKIKQKEKEGIAEKRSGKRGPSSVWGSGAAGIACAIAAIIGLGGSDFSYLWQLGFAASFATKLSDTVSSEIGKAYGTTTYLVTTLEVVPRGTEGAVSLEGTLAGLSASLLFCALAYNLSQVTARDALICIIGSQVANLIESYAGATLQDKKGFEWLNNDVVNVLNISFGAALAIAASYSILLRASFTRNSAKASVTWWIY</sequence>
<dbReference type="OrthoDB" id="30881at2759"/>
<feature type="transmembrane region" description="Helical" evidence="6">
    <location>
        <begin position="255"/>
        <end position="274"/>
    </location>
</feature>
<evidence type="ECO:0000256" key="3">
    <source>
        <dbReference type="ARBA" id="ARBA00022692"/>
    </source>
</evidence>
<evidence type="ECO:0000313" key="7">
    <source>
        <dbReference type="EMBL" id="KAI5079378.1"/>
    </source>
</evidence>
<keyword evidence="3 6" id="KW-0812">Transmembrane</keyword>
<dbReference type="PANTHER" id="PTHR13353">
    <property type="entry name" value="TRANSMEMBRANE PROTEIN 19"/>
    <property type="match status" value="1"/>
</dbReference>
<keyword evidence="4 6" id="KW-1133">Transmembrane helix</keyword>
<protein>
    <submittedName>
        <fullName evidence="7">Uncharacterized protein</fullName>
    </submittedName>
</protein>
<dbReference type="PANTHER" id="PTHR13353:SF5">
    <property type="entry name" value="TRANSMEMBRANE PROTEIN 19"/>
    <property type="match status" value="1"/>
</dbReference>
<reference evidence="7 8" key="1">
    <citation type="submission" date="2021-01" db="EMBL/GenBank/DDBJ databases">
        <title>Adiantum capillus-veneris genome.</title>
        <authorList>
            <person name="Fang Y."/>
            <person name="Liao Q."/>
        </authorList>
    </citation>
    <scope>NUCLEOTIDE SEQUENCE [LARGE SCALE GENOMIC DNA]</scope>
    <source>
        <strain evidence="7">H3</strain>
        <tissue evidence="7">Leaf</tissue>
    </source>
</reference>
<name>A0A9D4V486_ADICA</name>
<dbReference type="EMBL" id="JABFUD020000005">
    <property type="protein sequence ID" value="KAI5079378.1"/>
    <property type="molecule type" value="Genomic_DNA"/>
</dbReference>
<dbReference type="InterPro" id="IPR002794">
    <property type="entry name" value="DUF92_TMEM19"/>
</dbReference>
<accession>A0A9D4V486</accession>
<evidence type="ECO:0000256" key="1">
    <source>
        <dbReference type="ARBA" id="ARBA00004141"/>
    </source>
</evidence>
<evidence type="ECO:0000256" key="5">
    <source>
        <dbReference type="ARBA" id="ARBA00023136"/>
    </source>
</evidence>
<evidence type="ECO:0000256" key="2">
    <source>
        <dbReference type="ARBA" id="ARBA00009012"/>
    </source>
</evidence>
<dbReference type="GO" id="GO:0009706">
    <property type="term" value="C:chloroplast inner membrane"/>
    <property type="evidence" value="ECO:0007669"/>
    <property type="project" value="TreeGrafter"/>
</dbReference>
<dbReference type="Pfam" id="PF01940">
    <property type="entry name" value="DUF92"/>
    <property type="match status" value="1"/>
</dbReference>